<protein>
    <submittedName>
        <fullName evidence="5">TatD DNase family protein</fullName>
    </submittedName>
</protein>
<dbReference type="EMBL" id="CAADFA010000125">
    <property type="protein sequence ID" value="VFJ53543.1"/>
    <property type="molecule type" value="Genomic_DNA"/>
</dbReference>
<dbReference type="Pfam" id="PF01026">
    <property type="entry name" value="TatD_DNase"/>
    <property type="match status" value="1"/>
</dbReference>
<evidence type="ECO:0000313" key="7">
    <source>
        <dbReference type="EMBL" id="VFK09948.1"/>
    </source>
</evidence>
<dbReference type="InterPro" id="IPR015991">
    <property type="entry name" value="TatD/YcfH-like"/>
</dbReference>
<dbReference type="PIRSF" id="PIRSF005902">
    <property type="entry name" value="DNase_TatD"/>
    <property type="match status" value="1"/>
</dbReference>
<evidence type="ECO:0000256" key="2">
    <source>
        <dbReference type="ARBA" id="ARBA00022723"/>
    </source>
</evidence>
<feature type="binding site" evidence="4">
    <location>
        <position position="184"/>
    </location>
    <ligand>
        <name>a divalent metal cation</name>
        <dbReference type="ChEBI" id="CHEBI:60240"/>
        <label>2</label>
    </ligand>
</feature>
<feature type="binding site" evidence="4">
    <location>
        <position position="30"/>
    </location>
    <ligand>
        <name>a divalent metal cation</name>
        <dbReference type="ChEBI" id="CHEBI:60240"/>
        <label>1</label>
    </ligand>
</feature>
<evidence type="ECO:0000256" key="4">
    <source>
        <dbReference type="PIRSR" id="PIRSR005902-1"/>
    </source>
</evidence>
<name>A0A450SIF0_9GAMM</name>
<dbReference type="InterPro" id="IPR032466">
    <property type="entry name" value="Metal_Hydrolase"/>
</dbReference>
<keyword evidence="3" id="KW-0378">Hydrolase</keyword>
<comment type="similarity">
    <text evidence="1">Belongs to the metallo-dependent hydrolases superfamily. TatD-type hydrolase family.</text>
</comment>
<dbReference type="GO" id="GO:0005829">
    <property type="term" value="C:cytosol"/>
    <property type="evidence" value="ECO:0007669"/>
    <property type="project" value="TreeGrafter"/>
</dbReference>
<dbReference type="EMBL" id="CAADEZ010000110">
    <property type="protein sequence ID" value="VFJ53087.1"/>
    <property type="molecule type" value="Genomic_DNA"/>
</dbReference>
<organism evidence="5">
    <name type="scientific">Candidatus Kentrum sp. FM</name>
    <dbReference type="NCBI Taxonomy" id="2126340"/>
    <lineage>
        <taxon>Bacteria</taxon>
        <taxon>Pseudomonadati</taxon>
        <taxon>Pseudomonadota</taxon>
        <taxon>Gammaproteobacteria</taxon>
        <taxon>Candidatus Kentrum</taxon>
    </lineage>
</organism>
<reference evidence="5" key="1">
    <citation type="submission" date="2019-02" db="EMBL/GenBank/DDBJ databases">
        <authorList>
            <person name="Gruber-Vodicka R. H."/>
            <person name="Seah K. B. B."/>
        </authorList>
    </citation>
    <scope>NUCLEOTIDE SEQUENCE</scope>
    <source>
        <strain evidence="5">BECK_BZ163</strain>
        <strain evidence="7">BECK_BZ164</strain>
        <strain evidence="6">BECK_BZ165</strain>
    </source>
</reference>
<feature type="binding site" evidence="4">
    <location>
        <position position="115"/>
    </location>
    <ligand>
        <name>a divalent metal cation</name>
        <dbReference type="ChEBI" id="CHEBI:60240"/>
        <label>1</label>
    </ligand>
</feature>
<dbReference type="PANTHER" id="PTHR46124:SF2">
    <property type="entry name" value="D-AMINOACYL-TRNA DEACYLASE"/>
    <property type="match status" value="1"/>
</dbReference>
<dbReference type="SUPFAM" id="SSF51556">
    <property type="entry name" value="Metallo-dependent hydrolases"/>
    <property type="match status" value="1"/>
</dbReference>
<dbReference type="CDD" id="cd01310">
    <property type="entry name" value="TatD_DNAse"/>
    <property type="match status" value="1"/>
</dbReference>
<dbReference type="FunFam" id="3.20.20.140:FF:000005">
    <property type="entry name" value="TatD family hydrolase"/>
    <property type="match status" value="1"/>
</dbReference>
<dbReference type="PANTHER" id="PTHR46124">
    <property type="entry name" value="D-AMINOACYL-TRNA DEACYLASE"/>
    <property type="match status" value="1"/>
</dbReference>
<dbReference type="GO" id="GO:0004536">
    <property type="term" value="F:DNA nuclease activity"/>
    <property type="evidence" value="ECO:0007669"/>
    <property type="project" value="InterPro"/>
</dbReference>
<dbReference type="AlphaFoldDB" id="A0A450SIF0"/>
<sequence length="295" mass="32681">MLCTNDIRIPANGRNIEIRGKITTMLVDSHCHLDLTAKGGDPTMLVEDAERSGVEHLMSVAIDLSSARNAIRYAHRFPGVFATVGVHPNARPAVEPTVEEIVELAKDDRVLAIGETGLDMYRNKGGSRTGSGTDPETQQARFRCHIRAARRIGKPLVIHCRDAREDTLRILDEEGAPEIGGIMHCFVEDWDTAQKVLALDFYLSFSGIVTYKNAAIVKESAQKVPIERMLVETDAPYLTPVPYRGKSNRPAYVRHVAEHIAELRGMDVEGFSQATTQNFFRLFGRSSPATGNIRK</sequence>
<keyword evidence="2 4" id="KW-0479">Metal-binding</keyword>
<dbReference type="PROSITE" id="PS01090">
    <property type="entry name" value="TATD_2"/>
    <property type="match status" value="1"/>
</dbReference>
<evidence type="ECO:0000313" key="6">
    <source>
        <dbReference type="EMBL" id="VFJ53543.1"/>
    </source>
</evidence>
<evidence type="ECO:0000256" key="1">
    <source>
        <dbReference type="ARBA" id="ARBA00009275"/>
    </source>
</evidence>
<evidence type="ECO:0000313" key="5">
    <source>
        <dbReference type="EMBL" id="VFJ53087.1"/>
    </source>
</evidence>
<dbReference type="NCBIfam" id="TIGR00010">
    <property type="entry name" value="YchF/TatD family DNA exonuclease"/>
    <property type="match status" value="1"/>
</dbReference>
<dbReference type="Gene3D" id="3.20.20.140">
    <property type="entry name" value="Metal-dependent hydrolases"/>
    <property type="match status" value="1"/>
</dbReference>
<feature type="binding site" evidence="4">
    <location>
        <position position="159"/>
    </location>
    <ligand>
        <name>a divalent metal cation</name>
        <dbReference type="ChEBI" id="CHEBI:60240"/>
        <label>2</label>
    </ligand>
</feature>
<dbReference type="InterPro" id="IPR018228">
    <property type="entry name" value="DNase_TatD-rel_CS"/>
</dbReference>
<feature type="binding site" evidence="4">
    <location>
        <position position="234"/>
    </location>
    <ligand>
        <name>a divalent metal cation</name>
        <dbReference type="ChEBI" id="CHEBI:60240"/>
        <label>1</label>
    </ligand>
</feature>
<accession>A0A450SIF0</accession>
<dbReference type="EMBL" id="CAADFL010000121">
    <property type="protein sequence ID" value="VFK09948.1"/>
    <property type="molecule type" value="Genomic_DNA"/>
</dbReference>
<dbReference type="GO" id="GO:0016788">
    <property type="term" value="F:hydrolase activity, acting on ester bonds"/>
    <property type="evidence" value="ECO:0007669"/>
    <property type="project" value="InterPro"/>
</dbReference>
<dbReference type="PROSITE" id="PS01137">
    <property type="entry name" value="TATD_1"/>
    <property type="match status" value="1"/>
</dbReference>
<evidence type="ECO:0000256" key="3">
    <source>
        <dbReference type="ARBA" id="ARBA00022801"/>
    </source>
</evidence>
<dbReference type="GO" id="GO:0046872">
    <property type="term" value="F:metal ion binding"/>
    <property type="evidence" value="ECO:0007669"/>
    <property type="project" value="UniProtKB-KW"/>
</dbReference>
<proteinExistence type="inferred from homology"/>
<dbReference type="InterPro" id="IPR001130">
    <property type="entry name" value="TatD-like"/>
</dbReference>
<gene>
    <name evidence="5" type="ORF">BECKFM1743A_GA0114220_101103</name>
    <name evidence="7" type="ORF">BECKFM1743B_GA0114221_101216</name>
    <name evidence="6" type="ORF">BECKFM1743C_GA0114222_101255</name>
</gene>
<feature type="binding site" evidence="4">
    <location>
        <position position="32"/>
    </location>
    <ligand>
        <name>a divalent metal cation</name>
        <dbReference type="ChEBI" id="CHEBI:60240"/>
        <label>1</label>
    </ligand>
</feature>